<name>A0A947DGS5_9CYAN</name>
<keyword evidence="2" id="KW-1185">Reference proteome</keyword>
<protein>
    <submittedName>
        <fullName evidence="1">Uncharacterized protein</fullName>
    </submittedName>
</protein>
<proteinExistence type="predicted"/>
<evidence type="ECO:0000313" key="1">
    <source>
        <dbReference type="EMBL" id="MBT9316778.1"/>
    </source>
</evidence>
<dbReference type="AlphaFoldDB" id="A0A947DGS5"/>
<gene>
    <name evidence="1" type="ORF">IXB50_15225</name>
</gene>
<organism evidence="1 2">
    <name type="scientific">Leptothoe spongobia TAU-MAC 1115</name>
    <dbReference type="NCBI Taxonomy" id="1967444"/>
    <lineage>
        <taxon>Bacteria</taxon>
        <taxon>Bacillati</taxon>
        <taxon>Cyanobacteriota</taxon>
        <taxon>Cyanophyceae</taxon>
        <taxon>Nodosilineales</taxon>
        <taxon>Cymatolegaceae</taxon>
        <taxon>Leptothoe</taxon>
        <taxon>Leptothoe spongobia</taxon>
    </lineage>
</organism>
<reference evidence="1" key="1">
    <citation type="submission" date="2020-11" db="EMBL/GenBank/DDBJ databases">
        <authorList>
            <person name="Konstantinou D."/>
            <person name="Gkelis S."/>
            <person name="Popin R."/>
            <person name="Fewer D."/>
            <person name="Sivonen K."/>
        </authorList>
    </citation>
    <scope>NUCLEOTIDE SEQUENCE</scope>
    <source>
        <strain evidence="1">TAU-MAC 1115</strain>
    </source>
</reference>
<reference evidence="1" key="2">
    <citation type="journal article" date="2021" name="Mar. Drugs">
        <title>Genome Reduction and Secondary Metabolism of the Marine Sponge-Associated Cyanobacterium Leptothoe.</title>
        <authorList>
            <person name="Konstantinou D."/>
            <person name="Popin R.V."/>
            <person name="Fewer D.P."/>
            <person name="Sivonen K."/>
            <person name="Gkelis S."/>
        </authorList>
    </citation>
    <scope>NUCLEOTIDE SEQUENCE</scope>
    <source>
        <strain evidence="1">TAU-MAC 1115</strain>
    </source>
</reference>
<comment type="caution">
    <text evidence="1">The sequence shown here is derived from an EMBL/GenBank/DDBJ whole genome shotgun (WGS) entry which is preliminary data.</text>
</comment>
<dbReference type="EMBL" id="JADOES010000032">
    <property type="protein sequence ID" value="MBT9316778.1"/>
    <property type="molecule type" value="Genomic_DNA"/>
</dbReference>
<accession>A0A947DGS5</accession>
<dbReference type="Proteomes" id="UP000717364">
    <property type="component" value="Unassembled WGS sequence"/>
</dbReference>
<dbReference type="RefSeq" id="WP_215609843.1">
    <property type="nucleotide sequence ID" value="NZ_JADOES010000032.1"/>
</dbReference>
<evidence type="ECO:0000313" key="2">
    <source>
        <dbReference type="Proteomes" id="UP000717364"/>
    </source>
</evidence>
<sequence length="64" mass="6948">MADIHRVQTSCGYGVPMYDYQGQRPTLPIWAENKGPDGIAKYQVAKGRTSIDGLITPLGQAQAL</sequence>